<dbReference type="PANTHER" id="PTHR43767:SF8">
    <property type="entry name" value="LONG-CHAIN-FATTY-ACID--COA LIGASE"/>
    <property type="match status" value="1"/>
</dbReference>
<keyword evidence="5" id="KW-0460">Magnesium</keyword>
<dbReference type="AlphaFoldDB" id="A0A0N8SR18"/>
<evidence type="ECO:0000256" key="6">
    <source>
        <dbReference type="ARBA" id="ARBA00026121"/>
    </source>
</evidence>
<evidence type="ECO:0000256" key="4">
    <source>
        <dbReference type="ARBA" id="ARBA00022840"/>
    </source>
</evidence>
<evidence type="ECO:0000256" key="3">
    <source>
        <dbReference type="ARBA" id="ARBA00022741"/>
    </source>
</evidence>
<feature type="domain" description="AMP-binding enzyme C-terminal" evidence="7">
    <location>
        <begin position="56"/>
        <end position="131"/>
    </location>
</feature>
<evidence type="ECO:0000313" key="9">
    <source>
        <dbReference type="Proteomes" id="UP000050554"/>
    </source>
</evidence>
<evidence type="ECO:0000256" key="5">
    <source>
        <dbReference type="ARBA" id="ARBA00022842"/>
    </source>
</evidence>
<dbReference type="InterPro" id="IPR050237">
    <property type="entry name" value="ATP-dep_AMP-bd_enzyme"/>
</dbReference>
<dbReference type="Gene3D" id="3.30.300.30">
    <property type="match status" value="1"/>
</dbReference>
<dbReference type="FunFam" id="3.30.300.30:FF:000006">
    <property type="entry name" value="Long-chain-fatty-acid--CoA ligase FadD"/>
    <property type="match status" value="1"/>
</dbReference>
<dbReference type="Proteomes" id="UP000050554">
    <property type="component" value="Unassembled WGS sequence"/>
</dbReference>
<evidence type="ECO:0000256" key="1">
    <source>
        <dbReference type="ARBA" id="ARBA00001946"/>
    </source>
</evidence>
<organism evidence="8 9">
    <name type="scientific">Pseudomonas syringae pv. ribicola</name>
    <dbReference type="NCBI Taxonomy" id="55398"/>
    <lineage>
        <taxon>Bacteria</taxon>
        <taxon>Pseudomonadati</taxon>
        <taxon>Pseudomonadota</taxon>
        <taxon>Gammaproteobacteria</taxon>
        <taxon>Pseudomonadales</taxon>
        <taxon>Pseudomonadaceae</taxon>
        <taxon>Pseudomonas</taxon>
    </lineage>
</organism>
<evidence type="ECO:0000259" key="7">
    <source>
        <dbReference type="Pfam" id="PF13193"/>
    </source>
</evidence>
<gene>
    <name evidence="8" type="ORF">ALO47_200045</name>
</gene>
<dbReference type="Gene3D" id="3.40.50.12780">
    <property type="entry name" value="N-terminal domain of ligase-like"/>
    <property type="match status" value="1"/>
</dbReference>
<dbReference type="SUPFAM" id="SSF56801">
    <property type="entry name" value="Acetyl-CoA synthetase-like"/>
    <property type="match status" value="1"/>
</dbReference>
<dbReference type="InterPro" id="IPR025110">
    <property type="entry name" value="AMP-bd_C"/>
</dbReference>
<accession>A0A0N8SR18</accession>
<dbReference type="GO" id="GO:0005524">
    <property type="term" value="F:ATP binding"/>
    <property type="evidence" value="ECO:0007669"/>
    <property type="project" value="UniProtKB-KW"/>
</dbReference>
<evidence type="ECO:0000313" key="8">
    <source>
        <dbReference type="EMBL" id="KPY50752.1"/>
    </source>
</evidence>
<comment type="caution">
    <text evidence="8">The sequence shown here is derived from an EMBL/GenBank/DDBJ whole genome shotgun (WGS) entry which is preliminary data.</text>
</comment>
<dbReference type="EC" id="6.2.1.3" evidence="6"/>
<dbReference type="InterPro" id="IPR045851">
    <property type="entry name" value="AMP-bd_C_sf"/>
</dbReference>
<comment type="cofactor">
    <cofactor evidence="1">
        <name>Mg(2+)</name>
        <dbReference type="ChEBI" id="CHEBI:18420"/>
    </cofactor>
</comment>
<dbReference type="EMBL" id="LJRF01000027">
    <property type="protein sequence ID" value="KPY50752.1"/>
    <property type="molecule type" value="Genomic_DNA"/>
</dbReference>
<keyword evidence="4" id="KW-0067">ATP-binding</keyword>
<evidence type="ECO:0000256" key="2">
    <source>
        <dbReference type="ARBA" id="ARBA00022598"/>
    </source>
</evidence>
<dbReference type="PATRIC" id="fig|55398.3.peg.1918"/>
<sequence>MKGYWQRQEATDEMIDADGWLKTGDIAIIQPDGYLRIVDRKKDMILISGFNVYPNELEDVLVTLPGVLQCAAIGIPYEKSGEAIKVFVVAKPGVTLTKDQIMEHMRANLTGYKVPRSVEFRDSLPTTNVGKILRRELRDEELKKLGIKK</sequence>
<dbReference type="Pfam" id="PF13193">
    <property type="entry name" value="AMP-binding_C"/>
    <property type="match status" value="1"/>
</dbReference>
<reference evidence="8 9" key="1">
    <citation type="submission" date="2015-09" db="EMBL/GenBank/DDBJ databases">
        <title>Genome announcement of multiple Pseudomonas syringae strains.</title>
        <authorList>
            <person name="Thakur S."/>
            <person name="Wang P.W."/>
            <person name="Gong Y."/>
            <person name="Weir B.S."/>
            <person name="Guttman D.S."/>
        </authorList>
    </citation>
    <scope>NUCLEOTIDE SEQUENCE [LARGE SCALE GENOMIC DNA]</scope>
    <source>
        <strain evidence="8 9">ICMP3882</strain>
    </source>
</reference>
<protein>
    <recommendedName>
        <fullName evidence="6">long-chain-fatty-acid--CoA ligase</fullName>
        <ecNumber evidence="6">6.2.1.3</ecNumber>
    </recommendedName>
</protein>
<dbReference type="PANTHER" id="PTHR43767">
    <property type="entry name" value="LONG-CHAIN-FATTY-ACID--COA LIGASE"/>
    <property type="match status" value="1"/>
</dbReference>
<dbReference type="InterPro" id="IPR042099">
    <property type="entry name" value="ANL_N_sf"/>
</dbReference>
<dbReference type="GO" id="GO:0004467">
    <property type="term" value="F:long-chain fatty acid-CoA ligase activity"/>
    <property type="evidence" value="ECO:0007669"/>
    <property type="project" value="UniProtKB-EC"/>
</dbReference>
<name>A0A0N8SR18_PSESI</name>
<keyword evidence="2" id="KW-0436">Ligase</keyword>
<proteinExistence type="predicted"/>
<keyword evidence="3" id="KW-0547">Nucleotide-binding</keyword>